<organism evidence="1 2">
    <name type="scientific">Hypoxylon rubiginosum</name>
    <dbReference type="NCBI Taxonomy" id="110542"/>
    <lineage>
        <taxon>Eukaryota</taxon>
        <taxon>Fungi</taxon>
        <taxon>Dikarya</taxon>
        <taxon>Ascomycota</taxon>
        <taxon>Pezizomycotina</taxon>
        <taxon>Sordariomycetes</taxon>
        <taxon>Xylariomycetidae</taxon>
        <taxon>Xylariales</taxon>
        <taxon>Hypoxylaceae</taxon>
        <taxon>Hypoxylon</taxon>
    </lineage>
</organism>
<evidence type="ECO:0000313" key="1">
    <source>
        <dbReference type="EMBL" id="KAI4871030.1"/>
    </source>
</evidence>
<keyword evidence="2" id="KW-1185">Reference proteome</keyword>
<evidence type="ECO:0000313" key="2">
    <source>
        <dbReference type="Proteomes" id="UP001497700"/>
    </source>
</evidence>
<dbReference type="EMBL" id="MU393421">
    <property type="protein sequence ID" value="KAI4871030.1"/>
    <property type="molecule type" value="Genomic_DNA"/>
</dbReference>
<sequence>MSRHQAYRNYDYENDLDEYEGNDGFEEEEELSPEDRAQMDAGIAQVRAALGTESSKVTTQQIQEALWHYYYDIDKSVTYLATKFIVPSSKKKGVGEDLADEADAQPISFASFFGDMPWLNIPKYRQTIFVEPPRHRGGLLGGASTPGKMSKLQALAAARKKKADNQKSEEKLHRVTQHLSNLSTAPGQPESVKENVRPPLLSTGEAVDLIAAGDPIIPQRATFAQVNVGNEDLQDQSDAAGKRPVEPQPAAASPPLPIATPPETATPSPFAQALLRPTNSSAAPSPRTYPFPYMNVASSSTDAFSAPSPDDVVLKAQSQASSKKVAAHATKKKAGTETKPGEAAVDGMNVLRIDDAPLPKSKNLDVLKEFEKTKSKKSASFVVVGHVDAGKSTLMGRLLLDLHVVDQRTIQKYRKEAESIGKSSFALAWVLDQRSEERSRGVTIDIATNKFETDATSFTILDAPGHRDFIPNMIAGASQADFAILVVDATTGAFEAGLKGQTREHSLLLRSMGVSRIIVAINKLDTVGWSQARFDEISQQVSGFLLATGFQLKNVSFVPVSGLLGDNIVKRSTDAAAGWYEGKTLVEELESSEPMARALHKPLRLTISEVYRSTQSPLTVSGRIDAGSLQAGDALLVQPSGEKAYVKSLELDQEPVDWAVAGQNVVIHLSNIDPIHVRVGDIICDTKQPIPCIDTFTVKILAFDILMPMQVDVHRGRLHAAGQIVEMSAVLDKVKGTVMKKKPRIVKPGSVARVVVKMGTKVPLEAGQRVVLRSGGETVAAGLLE</sequence>
<accession>A0ACB9ZGT0</accession>
<dbReference type="Proteomes" id="UP001497700">
    <property type="component" value="Unassembled WGS sequence"/>
</dbReference>
<comment type="caution">
    <text evidence="1">The sequence shown here is derived from an EMBL/GenBank/DDBJ whole genome shotgun (WGS) entry which is preliminary data.</text>
</comment>
<gene>
    <name evidence="1" type="ORF">F4820DRAFT_401172</name>
</gene>
<protein>
    <submittedName>
        <fullName evidence="1">Uncharacterized protein</fullName>
    </submittedName>
</protein>
<reference evidence="1 2" key="1">
    <citation type="journal article" date="2022" name="New Phytol.">
        <title>Ecological generalism drives hyperdiversity of secondary metabolite gene clusters in xylarialean endophytes.</title>
        <authorList>
            <person name="Franco M.E.E."/>
            <person name="Wisecaver J.H."/>
            <person name="Arnold A.E."/>
            <person name="Ju Y.M."/>
            <person name="Slot J.C."/>
            <person name="Ahrendt S."/>
            <person name="Moore L.P."/>
            <person name="Eastman K.E."/>
            <person name="Scott K."/>
            <person name="Konkel Z."/>
            <person name="Mondo S.J."/>
            <person name="Kuo A."/>
            <person name="Hayes R.D."/>
            <person name="Haridas S."/>
            <person name="Andreopoulos B."/>
            <person name="Riley R."/>
            <person name="LaButti K."/>
            <person name="Pangilinan J."/>
            <person name="Lipzen A."/>
            <person name="Amirebrahimi M."/>
            <person name="Yan J."/>
            <person name="Adam C."/>
            <person name="Keymanesh K."/>
            <person name="Ng V."/>
            <person name="Louie K."/>
            <person name="Northen T."/>
            <person name="Drula E."/>
            <person name="Henrissat B."/>
            <person name="Hsieh H.M."/>
            <person name="Youens-Clark K."/>
            <person name="Lutzoni F."/>
            <person name="Miadlikowska J."/>
            <person name="Eastwood D.C."/>
            <person name="Hamelin R.C."/>
            <person name="Grigoriev I.V."/>
            <person name="U'Ren J.M."/>
        </authorList>
    </citation>
    <scope>NUCLEOTIDE SEQUENCE [LARGE SCALE GENOMIC DNA]</scope>
    <source>
        <strain evidence="1 2">CBS 119005</strain>
    </source>
</reference>
<name>A0ACB9ZGT0_9PEZI</name>
<proteinExistence type="predicted"/>